<keyword evidence="2" id="KW-0238">DNA-binding</keyword>
<dbReference type="STRING" id="487685.SAMN04488696_0071"/>
<dbReference type="PANTHER" id="PTHR30154">
    <property type="entry name" value="LEUCINE-RESPONSIVE REGULATORY PROTEIN"/>
    <property type="match status" value="1"/>
</dbReference>
<dbReference type="Proteomes" id="UP000198535">
    <property type="component" value="Unassembled WGS sequence"/>
</dbReference>
<evidence type="ECO:0000256" key="1">
    <source>
        <dbReference type="ARBA" id="ARBA00023015"/>
    </source>
</evidence>
<dbReference type="GO" id="GO:0043565">
    <property type="term" value="F:sequence-specific DNA binding"/>
    <property type="evidence" value="ECO:0007669"/>
    <property type="project" value="InterPro"/>
</dbReference>
<dbReference type="InterPro" id="IPR011991">
    <property type="entry name" value="ArsR-like_HTH"/>
</dbReference>
<evidence type="ECO:0000256" key="2">
    <source>
        <dbReference type="ARBA" id="ARBA00023125"/>
    </source>
</evidence>
<dbReference type="InterPro" id="IPR011008">
    <property type="entry name" value="Dimeric_a/b-barrel"/>
</dbReference>
<organism evidence="5 6">
    <name type="scientific">Methanolobus profundi</name>
    <dbReference type="NCBI Taxonomy" id="487685"/>
    <lineage>
        <taxon>Archaea</taxon>
        <taxon>Methanobacteriati</taxon>
        <taxon>Methanobacteriota</taxon>
        <taxon>Stenosarchaea group</taxon>
        <taxon>Methanomicrobia</taxon>
        <taxon>Methanosarcinales</taxon>
        <taxon>Methanosarcinaceae</taxon>
        <taxon>Methanolobus</taxon>
    </lineage>
</organism>
<sequence length="149" mass="17065">MDEVDLAILEHLCKNSRMHSTEIATDLDLATSTVHKRIEKMREVGTIKEFTVKVDTAEVGLNVTTFIGVNIEQNKRINILNRLKTIDDVLEIYELLEPYDLLLKVRTFDIHSLKENVLQVIGNMDGVKDSQSILTTKCHKERSCTILRK</sequence>
<protein>
    <submittedName>
        <fullName evidence="5">Transcriptional regulator, AsnC family</fullName>
    </submittedName>
</protein>
<dbReference type="SUPFAM" id="SSF54909">
    <property type="entry name" value="Dimeric alpha+beta barrel"/>
    <property type="match status" value="1"/>
</dbReference>
<dbReference type="InterPro" id="IPR000485">
    <property type="entry name" value="AsnC-type_HTH_dom"/>
</dbReference>
<evidence type="ECO:0000313" key="6">
    <source>
        <dbReference type="Proteomes" id="UP000198535"/>
    </source>
</evidence>
<dbReference type="Gene3D" id="3.30.70.920">
    <property type="match status" value="1"/>
</dbReference>
<keyword evidence="3" id="KW-0804">Transcription</keyword>
<dbReference type="Gene3D" id="1.10.10.10">
    <property type="entry name" value="Winged helix-like DNA-binding domain superfamily/Winged helix DNA-binding domain"/>
    <property type="match status" value="1"/>
</dbReference>
<dbReference type="SMART" id="SM00344">
    <property type="entry name" value="HTH_ASNC"/>
    <property type="match status" value="1"/>
</dbReference>
<dbReference type="GO" id="GO:0005829">
    <property type="term" value="C:cytosol"/>
    <property type="evidence" value="ECO:0007669"/>
    <property type="project" value="TreeGrafter"/>
</dbReference>
<dbReference type="PROSITE" id="PS50956">
    <property type="entry name" value="HTH_ASNC_2"/>
    <property type="match status" value="1"/>
</dbReference>
<dbReference type="InterPro" id="IPR019888">
    <property type="entry name" value="Tscrpt_reg_AsnC-like"/>
</dbReference>
<dbReference type="InterPro" id="IPR036388">
    <property type="entry name" value="WH-like_DNA-bd_sf"/>
</dbReference>
<keyword evidence="1" id="KW-0805">Transcription regulation</keyword>
<dbReference type="Pfam" id="PF01037">
    <property type="entry name" value="AsnC_trans_reg"/>
    <property type="match status" value="1"/>
</dbReference>
<dbReference type="OrthoDB" id="6995at2157"/>
<dbReference type="EMBL" id="FOUJ01000001">
    <property type="protein sequence ID" value="SFM15212.1"/>
    <property type="molecule type" value="Genomic_DNA"/>
</dbReference>
<dbReference type="Pfam" id="PF13404">
    <property type="entry name" value="HTH_AsnC-type"/>
    <property type="match status" value="1"/>
</dbReference>
<keyword evidence="6" id="KW-1185">Reference proteome</keyword>
<dbReference type="PANTHER" id="PTHR30154:SF34">
    <property type="entry name" value="TRANSCRIPTIONAL REGULATOR AZLB"/>
    <property type="match status" value="1"/>
</dbReference>
<feature type="domain" description="HTH asnC-type" evidence="4">
    <location>
        <begin position="1"/>
        <end position="62"/>
    </location>
</feature>
<name>A0A1I4NI47_9EURY</name>
<dbReference type="GO" id="GO:0043200">
    <property type="term" value="P:response to amino acid"/>
    <property type="evidence" value="ECO:0007669"/>
    <property type="project" value="TreeGrafter"/>
</dbReference>
<dbReference type="InterPro" id="IPR019887">
    <property type="entry name" value="Tscrpt_reg_AsnC/Lrp_C"/>
</dbReference>
<dbReference type="InterPro" id="IPR036390">
    <property type="entry name" value="WH_DNA-bd_sf"/>
</dbReference>
<accession>A0A1I4NI47</accession>
<dbReference type="PRINTS" id="PR00033">
    <property type="entry name" value="HTHASNC"/>
</dbReference>
<evidence type="ECO:0000313" key="5">
    <source>
        <dbReference type="EMBL" id="SFM15212.1"/>
    </source>
</evidence>
<gene>
    <name evidence="5" type="ORF">SAMN04488696_0071</name>
</gene>
<dbReference type="AlphaFoldDB" id="A0A1I4NI47"/>
<dbReference type="RefSeq" id="WP_091931615.1">
    <property type="nucleotide sequence ID" value="NZ_FOUJ01000001.1"/>
</dbReference>
<dbReference type="CDD" id="cd00090">
    <property type="entry name" value="HTH_ARSR"/>
    <property type="match status" value="1"/>
</dbReference>
<dbReference type="SUPFAM" id="SSF46785">
    <property type="entry name" value="Winged helix' DNA-binding domain"/>
    <property type="match status" value="1"/>
</dbReference>
<proteinExistence type="predicted"/>
<evidence type="ECO:0000259" key="4">
    <source>
        <dbReference type="PROSITE" id="PS50956"/>
    </source>
</evidence>
<reference evidence="6" key="1">
    <citation type="submission" date="2016-10" db="EMBL/GenBank/DDBJ databases">
        <authorList>
            <person name="Varghese N."/>
            <person name="Submissions S."/>
        </authorList>
    </citation>
    <scope>NUCLEOTIDE SEQUENCE [LARGE SCALE GENOMIC DNA]</scope>
    <source>
        <strain evidence="6">Mob M</strain>
    </source>
</reference>
<evidence type="ECO:0000256" key="3">
    <source>
        <dbReference type="ARBA" id="ARBA00023163"/>
    </source>
</evidence>